<keyword evidence="6" id="KW-1185">Reference proteome</keyword>
<evidence type="ECO:0000256" key="1">
    <source>
        <dbReference type="ARBA" id="ARBA00023054"/>
    </source>
</evidence>
<dbReference type="EMBL" id="JAINUG010000220">
    <property type="protein sequence ID" value="KAJ8386940.1"/>
    <property type="molecule type" value="Genomic_DNA"/>
</dbReference>
<evidence type="ECO:0000256" key="2">
    <source>
        <dbReference type="SAM" id="Coils"/>
    </source>
</evidence>
<dbReference type="Pfam" id="PF21771">
    <property type="entry name" value="CFAP58_CC"/>
    <property type="match status" value="1"/>
</dbReference>
<gene>
    <name evidence="5" type="ORF">AAFF_G00165370</name>
</gene>
<feature type="region of interest" description="Disordered" evidence="3">
    <location>
        <begin position="397"/>
        <end position="419"/>
    </location>
</feature>
<dbReference type="PANTHER" id="PTHR32083">
    <property type="entry name" value="CILIA AND FLAGELLA-ASSOCIATED PROTEIN 58-RELATED"/>
    <property type="match status" value="1"/>
</dbReference>
<evidence type="ECO:0000256" key="3">
    <source>
        <dbReference type="SAM" id="MobiDB-lite"/>
    </source>
</evidence>
<dbReference type="GO" id="GO:0005856">
    <property type="term" value="C:cytoskeleton"/>
    <property type="evidence" value="ECO:0007669"/>
    <property type="project" value="TreeGrafter"/>
</dbReference>
<feature type="domain" description="Cilia- and flagella-associated protein 58 central coiled coil" evidence="4">
    <location>
        <begin position="383"/>
        <end position="670"/>
    </location>
</feature>
<evidence type="ECO:0000313" key="5">
    <source>
        <dbReference type="EMBL" id="KAJ8386940.1"/>
    </source>
</evidence>
<protein>
    <recommendedName>
        <fullName evidence="4">Cilia- and flagella-associated protein 58 central coiled coil domain-containing protein</fullName>
    </recommendedName>
</protein>
<dbReference type="Proteomes" id="UP001221898">
    <property type="component" value="Unassembled WGS sequence"/>
</dbReference>
<feature type="coiled-coil region" evidence="2">
    <location>
        <begin position="153"/>
        <end position="299"/>
    </location>
</feature>
<proteinExistence type="predicted"/>
<organism evidence="5 6">
    <name type="scientific">Aldrovandia affinis</name>
    <dbReference type="NCBI Taxonomy" id="143900"/>
    <lineage>
        <taxon>Eukaryota</taxon>
        <taxon>Metazoa</taxon>
        <taxon>Chordata</taxon>
        <taxon>Craniata</taxon>
        <taxon>Vertebrata</taxon>
        <taxon>Euteleostomi</taxon>
        <taxon>Actinopterygii</taxon>
        <taxon>Neopterygii</taxon>
        <taxon>Teleostei</taxon>
        <taxon>Notacanthiformes</taxon>
        <taxon>Halosauridae</taxon>
        <taxon>Aldrovandia</taxon>
    </lineage>
</organism>
<accession>A0AAD7W857</accession>
<evidence type="ECO:0000259" key="4">
    <source>
        <dbReference type="Pfam" id="PF21771"/>
    </source>
</evidence>
<evidence type="ECO:0000313" key="6">
    <source>
        <dbReference type="Proteomes" id="UP001221898"/>
    </source>
</evidence>
<name>A0AAD7W857_9TELE</name>
<dbReference type="PANTHER" id="PTHR32083:SF34">
    <property type="entry name" value="COILED-COIL DOMAIN-CONTAINING PROTEIN 146"/>
    <property type="match status" value="1"/>
</dbReference>
<dbReference type="AlphaFoldDB" id="A0AAD7W857"/>
<feature type="region of interest" description="Disordered" evidence="3">
    <location>
        <begin position="855"/>
        <end position="928"/>
    </location>
</feature>
<feature type="coiled-coil region" evidence="2">
    <location>
        <begin position="701"/>
        <end position="752"/>
    </location>
</feature>
<keyword evidence="1 2" id="KW-0175">Coiled coil</keyword>
<comment type="caution">
    <text evidence="5">The sequence shown here is derived from an EMBL/GenBank/DDBJ whole genome shotgun (WGS) entry which is preliminary data.</text>
</comment>
<sequence length="928" mass="108713">MDHPRGPHTQEAVAECELPVRQLKEVKVYNLLSDGKINHTKAAELKAEFTRLHDTLKSSQESEIRLLQDAKRFAAELERQQQELEKAERFPEGTDTEVGRMRRQLLIYHNNIREADEQEYQLQYQLECLQGEKDVLEKEYNTQPKPVEQEKKAKALRDSCEELRKEIVQRQMEIKSLKEDMDTREKHFQKEQEELKKKNDTIEELEAELTQLLSVPSHLGKEIDRIRRKKTDVQKKTAELEQQLAELGATHEKMLTKKEELEEERTEVLAELEKRRQELEAAEREHNAQLKEKDAIQENEAISMGQRGMLDINLSHINLEKKTLQEHLIRNQKDKDRQLHSLKNMELKLKLATDTLADTQFQYNKVKSQRDAMPQGDEALQRRNELQKEVEHLRRNLMHEQSLTEEETRMVEHSQEQEQELMKESHHWRDELRHITCLTQIKSDEKEQKSHELITAEQRYSRAKEELRGKGLIILDHKKLSQEAQARLNVFAKLYDVIKGERSKCVNLIQVATQRSSEMTEEFEILENDIEMTRNSVISKDKQLQKFRMKRVHGEYIRDSLKKDISKTTHALHEMEERRSEQNLNIRKLTSMINFNEENLLHLRKSYDNAVQSRNDRGVQLLERENEICIFYERVNIQEGLIQEGNADIQGMEKEMGLLNMLMSKERREIELSRKLLPSKRALEEEITTLQIQLSECKGCRHVLEKAVEDQQNRVRKLEGKDPPPDQLVKKIEKLEKSLAEQEEQLLEKELVYDQVTHLSQRIRAKAENSKQDTLDLAKKVNELQSQIDIATKKLRSAVSELSMEQANAMTLQQLVKDKEVLLDSCQRRLECGLSPCEEVEQAWQRALKAEQRQQADLQESAARAEEERSHLPNGAMTTAEPRPNAYIPEEDPLPIPRPYGALAPFKPSEPGANIRHIRKPQPKPIEI</sequence>
<reference evidence="5" key="1">
    <citation type="journal article" date="2023" name="Science">
        <title>Genome structures resolve the early diversification of teleost fishes.</title>
        <authorList>
            <person name="Parey E."/>
            <person name="Louis A."/>
            <person name="Montfort J."/>
            <person name="Bouchez O."/>
            <person name="Roques C."/>
            <person name="Iampietro C."/>
            <person name="Lluch J."/>
            <person name="Castinel A."/>
            <person name="Donnadieu C."/>
            <person name="Desvignes T."/>
            <person name="Floi Bucao C."/>
            <person name="Jouanno E."/>
            <person name="Wen M."/>
            <person name="Mejri S."/>
            <person name="Dirks R."/>
            <person name="Jansen H."/>
            <person name="Henkel C."/>
            <person name="Chen W.J."/>
            <person name="Zahm M."/>
            <person name="Cabau C."/>
            <person name="Klopp C."/>
            <person name="Thompson A.W."/>
            <person name="Robinson-Rechavi M."/>
            <person name="Braasch I."/>
            <person name="Lecointre G."/>
            <person name="Bobe J."/>
            <person name="Postlethwait J.H."/>
            <person name="Berthelot C."/>
            <person name="Roest Crollius H."/>
            <person name="Guiguen Y."/>
        </authorList>
    </citation>
    <scope>NUCLEOTIDE SEQUENCE</scope>
    <source>
        <strain evidence="5">NC1722</strain>
    </source>
</reference>
<dbReference type="InterPro" id="IPR049270">
    <property type="entry name" value="CFAP58_CC"/>
</dbReference>
<feature type="coiled-coil region" evidence="2">
    <location>
        <begin position="558"/>
        <end position="592"/>
    </location>
</feature>
<feature type="compositionally biased region" description="Basic and acidic residues" evidence="3">
    <location>
        <begin position="406"/>
        <end position="419"/>
    </location>
</feature>